<reference evidence="10 11" key="1">
    <citation type="submission" date="2020-08" db="EMBL/GenBank/DDBJ databases">
        <title>Genome public.</title>
        <authorList>
            <person name="Liu C."/>
            <person name="Sun Q."/>
        </authorList>
    </citation>
    <scope>NUCLEOTIDE SEQUENCE [LARGE SCALE GENOMIC DNA]</scope>
    <source>
        <strain evidence="10 11">NSJ-37</strain>
    </source>
</reference>
<dbReference type="InterPro" id="IPR036890">
    <property type="entry name" value="HATPase_C_sf"/>
</dbReference>
<feature type="transmembrane region" description="Helical" evidence="8">
    <location>
        <begin position="12"/>
        <end position="32"/>
    </location>
</feature>
<dbReference type="Pfam" id="PF02518">
    <property type="entry name" value="HATPase_c"/>
    <property type="match status" value="1"/>
</dbReference>
<keyword evidence="5" id="KW-0808">Transferase</keyword>
<dbReference type="SMART" id="SM00388">
    <property type="entry name" value="HisKA"/>
    <property type="match status" value="1"/>
</dbReference>
<dbReference type="InterPro" id="IPR036097">
    <property type="entry name" value="HisK_dim/P_sf"/>
</dbReference>
<dbReference type="Gene3D" id="3.30.565.10">
    <property type="entry name" value="Histidine kinase-like ATPase, C-terminal domain"/>
    <property type="match status" value="1"/>
</dbReference>
<dbReference type="PANTHER" id="PTHR45453:SF1">
    <property type="entry name" value="PHOSPHATE REGULON SENSOR PROTEIN PHOR"/>
    <property type="match status" value="1"/>
</dbReference>
<evidence type="ECO:0000256" key="2">
    <source>
        <dbReference type="ARBA" id="ARBA00004370"/>
    </source>
</evidence>
<evidence type="ECO:0000313" key="10">
    <source>
        <dbReference type="EMBL" id="MBC8561655.1"/>
    </source>
</evidence>
<dbReference type="PRINTS" id="PR00344">
    <property type="entry name" value="BCTRLSENSOR"/>
</dbReference>
<dbReference type="CDD" id="cd00082">
    <property type="entry name" value="HisKA"/>
    <property type="match status" value="1"/>
</dbReference>
<dbReference type="SUPFAM" id="SSF55874">
    <property type="entry name" value="ATPase domain of HSP90 chaperone/DNA topoisomerase II/histidine kinase"/>
    <property type="match status" value="1"/>
</dbReference>
<dbReference type="PROSITE" id="PS50109">
    <property type="entry name" value="HIS_KIN"/>
    <property type="match status" value="1"/>
</dbReference>
<evidence type="ECO:0000256" key="6">
    <source>
        <dbReference type="ARBA" id="ARBA00022777"/>
    </source>
</evidence>
<sequence length="358" mass="40580">MFQESCVKGYLWKSLVLTGGSGFVFFLLGRFLCGFSVDISGITAVSAGLICLWLYGGLSLKRLCGQVDQVGDIFDEILAESSMEETRRRTEDVWKKRLPHPLDEGAVGRLESHILKSAYVLGQRESGHVKEQNYLKEMMTDISHQIKTPLASLQVFLEIFERNLTQEKLQIMVTQAQDQVERIHWLVMGLLKLTQLESGMLPIEKSSNDLGVMLRECAERVITGFPEKQIHIKFQGPEHCSFLCEKEWLTEAFQNLIKNCCEFSPAGGEIMICWTKTQMALTVQIMDRGPGISMEELPKIFNRFYQVKGSKEQHQEHKGVGIGLSLAKEIIERQKGSLVAYSSTEPPTFTRFEAVFMI</sequence>
<dbReference type="EMBL" id="JACRSX010000002">
    <property type="protein sequence ID" value="MBC8561655.1"/>
    <property type="molecule type" value="Genomic_DNA"/>
</dbReference>
<keyword evidence="8" id="KW-1133">Transmembrane helix</keyword>
<protein>
    <recommendedName>
        <fullName evidence="3">histidine kinase</fullName>
        <ecNumber evidence="3">2.7.13.3</ecNumber>
    </recommendedName>
</protein>
<dbReference type="InterPro" id="IPR004358">
    <property type="entry name" value="Sig_transdc_His_kin-like_C"/>
</dbReference>
<comment type="subcellular location">
    <subcellularLocation>
        <location evidence="2">Membrane</location>
    </subcellularLocation>
</comment>
<dbReference type="PANTHER" id="PTHR45453">
    <property type="entry name" value="PHOSPHATE REGULON SENSOR PROTEIN PHOR"/>
    <property type="match status" value="1"/>
</dbReference>
<evidence type="ECO:0000256" key="3">
    <source>
        <dbReference type="ARBA" id="ARBA00012438"/>
    </source>
</evidence>
<comment type="caution">
    <text evidence="10">The sequence shown here is derived from an EMBL/GenBank/DDBJ whole genome shotgun (WGS) entry which is preliminary data.</text>
</comment>
<keyword evidence="8" id="KW-0472">Membrane</keyword>
<evidence type="ECO:0000313" key="11">
    <source>
        <dbReference type="Proteomes" id="UP000606193"/>
    </source>
</evidence>
<evidence type="ECO:0000256" key="8">
    <source>
        <dbReference type="SAM" id="Phobius"/>
    </source>
</evidence>
<organism evidence="10 11">
    <name type="scientific">Jutongia huaianensis</name>
    <dbReference type="NCBI Taxonomy" id="2763668"/>
    <lineage>
        <taxon>Bacteria</taxon>
        <taxon>Bacillati</taxon>
        <taxon>Bacillota</taxon>
        <taxon>Clostridia</taxon>
        <taxon>Lachnospirales</taxon>
        <taxon>Lachnospiraceae</taxon>
        <taxon>Jutongia</taxon>
    </lineage>
</organism>
<dbReference type="GO" id="GO:0016301">
    <property type="term" value="F:kinase activity"/>
    <property type="evidence" value="ECO:0007669"/>
    <property type="project" value="UniProtKB-KW"/>
</dbReference>
<keyword evidence="4" id="KW-0597">Phosphoprotein</keyword>
<feature type="domain" description="Histidine kinase" evidence="9">
    <location>
        <begin position="141"/>
        <end position="358"/>
    </location>
</feature>
<dbReference type="RefSeq" id="WP_249297322.1">
    <property type="nucleotide sequence ID" value="NZ_JACRSX010000002.1"/>
</dbReference>
<evidence type="ECO:0000256" key="5">
    <source>
        <dbReference type="ARBA" id="ARBA00022679"/>
    </source>
</evidence>
<dbReference type="InterPro" id="IPR050351">
    <property type="entry name" value="BphY/WalK/GraS-like"/>
</dbReference>
<keyword evidence="11" id="KW-1185">Reference proteome</keyword>
<accession>A0ABR7MZ73</accession>
<dbReference type="SUPFAM" id="SSF47384">
    <property type="entry name" value="Homodimeric domain of signal transducing histidine kinase"/>
    <property type="match status" value="1"/>
</dbReference>
<dbReference type="Proteomes" id="UP000606193">
    <property type="component" value="Unassembled WGS sequence"/>
</dbReference>
<name>A0ABR7MZ73_9FIRM</name>
<evidence type="ECO:0000256" key="1">
    <source>
        <dbReference type="ARBA" id="ARBA00000085"/>
    </source>
</evidence>
<dbReference type="InterPro" id="IPR005467">
    <property type="entry name" value="His_kinase_dom"/>
</dbReference>
<evidence type="ECO:0000256" key="4">
    <source>
        <dbReference type="ARBA" id="ARBA00022553"/>
    </source>
</evidence>
<dbReference type="EC" id="2.7.13.3" evidence="3"/>
<dbReference type="InterPro" id="IPR003661">
    <property type="entry name" value="HisK_dim/P_dom"/>
</dbReference>
<dbReference type="Gene3D" id="1.10.287.130">
    <property type="match status" value="1"/>
</dbReference>
<dbReference type="CDD" id="cd00075">
    <property type="entry name" value="HATPase"/>
    <property type="match status" value="1"/>
</dbReference>
<dbReference type="SMART" id="SM00387">
    <property type="entry name" value="HATPase_c"/>
    <property type="match status" value="1"/>
</dbReference>
<keyword evidence="7" id="KW-0902">Two-component regulatory system</keyword>
<keyword evidence="8" id="KW-0812">Transmembrane</keyword>
<feature type="transmembrane region" description="Helical" evidence="8">
    <location>
        <begin position="39"/>
        <end position="58"/>
    </location>
</feature>
<evidence type="ECO:0000256" key="7">
    <source>
        <dbReference type="ARBA" id="ARBA00023012"/>
    </source>
</evidence>
<dbReference type="Pfam" id="PF00512">
    <property type="entry name" value="HisKA"/>
    <property type="match status" value="1"/>
</dbReference>
<evidence type="ECO:0000259" key="9">
    <source>
        <dbReference type="PROSITE" id="PS50109"/>
    </source>
</evidence>
<proteinExistence type="predicted"/>
<gene>
    <name evidence="10" type="ORF">H8704_03255</name>
</gene>
<comment type="catalytic activity">
    <reaction evidence="1">
        <text>ATP + protein L-histidine = ADP + protein N-phospho-L-histidine.</text>
        <dbReference type="EC" id="2.7.13.3"/>
    </reaction>
</comment>
<keyword evidence="6 10" id="KW-0418">Kinase</keyword>
<dbReference type="InterPro" id="IPR003594">
    <property type="entry name" value="HATPase_dom"/>
</dbReference>